<dbReference type="RefSeq" id="WP_189877632.1">
    <property type="nucleotide sequence ID" value="NZ_BMWA01000024.1"/>
</dbReference>
<evidence type="ECO:0000313" key="3">
    <source>
        <dbReference type="EMBL" id="MFC7017103.1"/>
    </source>
</evidence>
<keyword evidence="4" id="KW-1185">Reference proteome</keyword>
<dbReference type="Pfam" id="PF08240">
    <property type="entry name" value="ADH_N"/>
    <property type="match status" value="1"/>
</dbReference>
<dbReference type="Gene3D" id="3.40.50.720">
    <property type="entry name" value="NAD(P)-binding Rossmann-like Domain"/>
    <property type="match status" value="1"/>
</dbReference>
<sequence length="334" mass="34398">MTGTVPVPPTMQAAYIDSVGSADDIHWGELPVPSVGPTDVLVRVGAVAVDPVDTFVRSGTYATPLPLPFVVGRDLVGEVVGAGPGAVGFTDGQRVWCNSLGHAGRQGACAQYATVAAERLYVAPDDIDGEHLVAAAHPAASAWLALFRHGRLRAGETVYIGGGAGNVGGAAVALAARAGARVVATARAEDAAAVRELGAAEVLDYRAADLGERLRRAAPDGYDVHLDTSGHGVLAESVELLAGGGRLVAMAGLGAGPSELPLGRLYTRDASIVGFAISNATTDDLARAAQGVVRLLRDTPWRPRIVGRLPLSRTAEAHRRLEAGEVRGRLILVV</sequence>
<accession>A0ABW2EDK1</accession>
<dbReference type="Proteomes" id="UP001596409">
    <property type="component" value="Unassembled WGS sequence"/>
</dbReference>
<organism evidence="3 4">
    <name type="scientific">Streptomyces viridiviolaceus</name>
    <dbReference type="NCBI Taxonomy" id="68282"/>
    <lineage>
        <taxon>Bacteria</taxon>
        <taxon>Bacillati</taxon>
        <taxon>Actinomycetota</taxon>
        <taxon>Actinomycetes</taxon>
        <taxon>Kitasatosporales</taxon>
        <taxon>Streptomycetaceae</taxon>
        <taxon>Streptomyces</taxon>
    </lineage>
</organism>
<reference evidence="4" key="1">
    <citation type="journal article" date="2019" name="Int. J. Syst. Evol. Microbiol.">
        <title>The Global Catalogue of Microorganisms (GCM) 10K type strain sequencing project: providing services to taxonomists for standard genome sequencing and annotation.</title>
        <authorList>
            <consortium name="The Broad Institute Genomics Platform"/>
            <consortium name="The Broad Institute Genome Sequencing Center for Infectious Disease"/>
            <person name="Wu L."/>
            <person name="Ma J."/>
        </authorList>
    </citation>
    <scope>NUCLEOTIDE SEQUENCE [LARGE SCALE GENOMIC DNA]</scope>
    <source>
        <strain evidence="4">JCM 4855</strain>
    </source>
</reference>
<dbReference type="Gene3D" id="3.90.180.10">
    <property type="entry name" value="Medium-chain alcohol dehydrogenases, catalytic domain"/>
    <property type="match status" value="1"/>
</dbReference>
<protein>
    <submittedName>
        <fullName evidence="3">NADPH:quinone reductase</fullName>
    </submittedName>
</protein>
<dbReference type="InterPro" id="IPR020843">
    <property type="entry name" value="ER"/>
</dbReference>
<dbReference type="InterPro" id="IPR011032">
    <property type="entry name" value="GroES-like_sf"/>
</dbReference>
<proteinExistence type="predicted"/>
<dbReference type="InterPro" id="IPR013154">
    <property type="entry name" value="ADH-like_N"/>
</dbReference>
<evidence type="ECO:0000259" key="2">
    <source>
        <dbReference type="SMART" id="SM00829"/>
    </source>
</evidence>
<dbReference type="InterPro" id="IPR036291">
    <property type="entry name" value="NAD(P)-bd_dom_sf"/>
</dbReference>
<comment type="caution">
    <text evidence="3">The sequence shown here is derived from an EMBL/GenBank/DDBJ whole genome shotgun (WGS) entry which is preliminary data.</text>
</comment>
<keyword evidence="1" id="KW-0521">NADP</keyword>
<dbReference type="SUPFAM" id="SSF51735">
    <property type="entry name" value="NAD(P)-binding Rossmann-fold domains"/>
    <property type="match status" value="1"/>
</dbReference>
<name>A0ABW2EDK1_9ACTN</name>
<evidence type="ECO:0000313" key="4">
    <source>
        <dbReference type="Proteomes" id="UP001596409"/>
    </source>
</evidence>
<dbReference type="Pfam" id="PF00107">
    <property type="entry name" value="ADH_zinc_N"/>
    <property type="match status" value="1"/>
</dbReference>
<gene>
    <name evidence="3" type="ORF">ACFQMH_36560</name>
</gene>
<dbReference type="SUPFAM" id="SSF50129">
    <property type="entry name" value="GroES-like"/>
    <property type="match status" value="1"/>
</dbReference>
<dbReference type="SMART" id="SM00829">
    <property type="entry name" value="PKS_ER"/>
    <property type="match status" value="1"/>
</dbReference>
<dbReference type="PANTHER" id="PTHR44154">
    <property type="entry name" value="QUINONE OXIDOREDUCTASE"/>
    <property type="match status" value="1"/>
</dbReference>
<evidence type="ECO:0000256" key="1">
    <source>
        <dbReference type="ARBA" id="ARBA00022857"/>
    </source>
</evidence>
<dbReference type="InterPro" id="IPR051603">
    <property type="entry name" value="Zinc-ADH_QOR/CCCR"/>
</dbReference>
<dbReference type="CDD" id="cd08253">
    <property type="entry name" value="zeta_crystallin"/>
    <property type="match status" value="1"/>
</dbReference>
<dbReference type="EMBL" id="JBHSYM010000087">
    <property type="protein sequence ID" value="MFC7017103.1"/>
    <property type="molecule type" value="Genomic_DNA"/>
</dbReference>
<dbReference type="InterPro" id="IPR013149">
    <property type="entry name" value="ADH-like_C"/>
</dbReference>
<feature type="domain" description="Enoyl reductase (ER)" evidence="2">
    <location>
        <begin position="20"/>
        <end position="332"/>
    </location>
</feature>
<dbReference type="PANTHER" id="PTHR44154:SF1">
    <property type="entry name" value="QUINONE OXIDOREDUCTASE"/>
    <property type="match status" value="1"/>
</dbReference>